<evidence type="ECO:0000256" key="1">
    <source>
        <dbReference type="SAM" id="MobiDB-lite"/>
    </source>
</evidence>
<gene>
    <name evidence="2" type="ORF">M430DRAFT_37066</name>
</gene>
<organism evidence="2 3">
    <name type="scientific">Amorphotheca resinae ATCC 22711</name>
    <dbReference type="NCBI Taxonomy" id="857342"/>
    <lineage>
        <taxon>Eukaryota</taxon>
        <taxon>Fungi</taxon>
        <taxon>Dikarya</taxon>
        <taxon>Ascomycota</taxon>
        <taxon>Pezizomycotina</taxon>
        <taxon>Leotiomycetes</taxon>
        <taxon>Helotiales</taxon>
        <taxon>Amorphothecaceae</taxon>
        <taxon>Amorphotheca</taxon>
    </lineage>
</organism>
<dbReference type="Proteomes" id="UP000241818">
    <property type="component" value="Unassembled WGS sequence"/>
</dbReference>
<evidence type="ECO:0000313" key="2">
    <source>
        <dbReference type="EMBL" id="PSS10928.1"/>
    </source>
</evidence>
<feature type="compositionally biased region" description="Polar residues" evidence="1">
    <location>
        <begin position="1"/>
        <end position="15"/>
    </location>
</feature>
<feature type="compositionally biased region" description="Low complexity" evidence="1">
    <location>
        <begin position="52"/>
        <end position="73"/>
    </location>
</feature>
<dbReference type="STRING" id="857342.A0A2T3ATV2"/>
<protein>
    <submittedName>
        <fullName evidence="2">Uncharacterized protein</fullName>
    </submittedName>
</protein>
<feature type="region of interest" description="Disordered" evidence="1">
    <location>
        <begin position="1"/>
        <end position="88"/>
    </location>
</feature>
<name>A0A2T3ATV2_AMORE</name>
<dbReference type="InParanoid" id="A0A2T3ATV2"/>
<proteinExistence type="predicted"/>
<dbReference type="EMBL" id="KZ679016">
    <property type="protein sequence ID" value="PSS10928.1"/>
    <property type="molecule type" value="Genomic_DNA"/>
</dbReference>
<keyword evidence="3" id="KW-1185">Reference proteome</keyword>
<dbReference type="OrthoDB" id="3535086at2759"/>
<reference evidence="2 3" key="1">
    <citation type="journal article" date="2018" name="New Phytol.">
        <title>Comparative genomics and transcriptomics depict ericoid mycorrhizal fungi as versatile saprotrophs and plant mutualists.</title>
        <authorList>
            <person name="Martino E."/>
            <person name="Morin E."/>
            <person name="Grelet G.A."/>
            <person name="Kuo A."/>
            <person name="Kohler A."/>
            <person name="Daghino S."/>
            <person name="Barry K.W."/>
            <person name="Cichocki N."/>
            <person name="Clum A."/>
            <person name="Dockter R.B."/>
            <person name="Hainaut M."/>
            <person name="Kuo R.C."/>
            <person name="LaButti K."/>
            <person name="Lindahl B.D."/>
            <person name="Lindquist E.A."/>
            <person name="Lipzen A."/>
            <person name="Khouja H.R."/>
            <person name="Magnuson J."/>
            <person name="Murat C."/>
            <person name="Ohm R.A."/>
            <person name="Singer S.W."/>
            <person name="Spatafora J.W."/>
            <person name="Wang M."/>
            <person name="Veneault-Fourrey C."/>
            <person name="Henrissat B."/>
            <person name="Grigoriev I.V."/>
            <person name="Martin F.M."/>
            <person name="Perotto S."/>
        </authorList>
    </citation>
    <scope>NUCLEOTIDE SEQUENCE [LARGE SCALE GENOMIC DNA]</scope>
    <source>
        <strain evidence="2 3">ATCC 22711</strain>
    </source>
</reference>
<evidence type="ECO:0000313" key="3">
    <source>
        <dbReference type="Proteomes" id="UP000241818"/>
    </source>
</evidence>
<accession>A0A2T3ATV2</accession>
<dbReference type="RefSeq" id="XP_024718107.1">
    <property type="nucleotide sequence ID" value="XM_024867044.1"/>
</dbReference>
<dbReference type="GeneID" id="36575125"/>
<sequence length="155" mass="17011">MLRHSISQIFYSNSPHEQEAERENAMISSLQPNRPHLQPAASPFASPLNQQPSHSFSSATPSSSSSSSSSFPSSPNPPPRSQIEAMPPSLPLRPLQILHDRKVGVLLDASVRHPVFFTDRLKKSPNGVGDDGWTSPVAAGYVFNDDVRREGWSRL</sequence>
<dbReference type="AlphaFoldDB" id="A0A2T3ATV2"/>